<sequence>MNHGSRPTGELTLRTLAMPADANAAGDIFGGWVMSQMDLASGIRAAERARGRVVTAAVKEMAFQLPVKIGDTLNVYTEITRVGRSSITLQVEAWANRARHRILEKVTAGTFIMVALDESGHPVPVPPEEEQPAAN</sequence>
<comment type="caution">
    <text evidence="5">The sequence shown here is derived from an EMBL/GenBank/DDBJ whole genome shotgun (WGS) entry which is preliminary data.</text>
</comment>
<accession>A0A7W9YW29</accession>
<dbReference type="GO" id="GO:0006637">
    <property type="term" value="P:acyl-CoA metabolic process"/>
    <property type="evidence" value="ECO:0007669"/>
    <property type="project" value="TreeGrafter"/>
</dbReference>
<dbReference type="AlphaFoldDB" id="A0A7W9YW29"/>
<dbReference type="InterPro" id="IPR040170">
    <property type="entry name" value="Cytosol_ACT"/>
</dbReference>
<dbReference type="PANTHER" id="PTHR11049">
    <property type="entry name" value="ACYL COENZYME A THIOESTER HYDROLASE"/>
    <property type="match status" value="1"/>
</dbReference>
<keyword evidence="2 3" id="KW-0378">Hydrolase</keyword>
<evidence type="ECO:0000313" key="5">
    <source>
        <dbReference type="EMBL" id="MBB6179455.1"/>
    </source>
</evidence>
<dbReference type="EC" id="3.1.2.-" evidence="5"/>
<comment type="similarity">
    <text evidence="1">Belongs to the acyl coenzyme A hydrolase family.</text>
</comment>
<keyword evidence="6" id="KW-1185">Reference proteome</keyword>
<dbReference type="InterPro" id="IPR006683">
    <property type="entry name" value="Thioestr_dom"/>
</dbReference>
<dbReference type="InterPro" id="IPR029069">
    <property type="entry name" value="HotDog_dom_sf"/>
</dbReference>
<evidence type="ECO:0000256" key="2">
    <source>
        <dbReference type="ARBA" id="ARBA00022801"/>
    </source>
</evidence>
<proteinExistence type="inferred from homology"/>
<evidence type="ECO:0000256" key="3">
    <source>
        <dbReference type="PROSITE-ProRule" id="PRU01106"/>
    </source>
</evidence>
<dbReference type="Gene3D" id="3.10.129.10">
    <property type="entry name" value="Hotdog Thioesterase"/>
    <property type="match status" value="1"/>
</dbReference>
<evidence type="ECO:0000313" key="6">
    <source>
        <dbReference type="Proteomes" id="UP000535501"/>
    </source>
</evidence>
<evidence type="ECO:0000259" key="4">
    <source>
        <dbReference type="PROSITE" id="PS51770"/>
    </source>
</evidence>
<dbReference type="EMBL" id="JACHEJ010000002">
    <property type="protein sequence ID" value="MBB6179455.1"/>
    <property type="molecule type" value="Genomic_DNA"/>
</dbReference>
<dbReference type="InterPro" id="IPR033120">
    <property type="entry name" value="HOTDOG_ACOT"/>
</dbReference>
<dbReference type="RefSeq" id="WP_077546074.1">
    <property type="nucleotide sequence ID" value="NZ_JACHEJ010000002.1"/>
</dbReference>
<dbReference type="GO" id="GO:0005829">
    <property type="term" value="C:cytosol"/>
    <property type="evidence" value="ECO:0007669"/>
    <property type="project" value="TreeGrafter"/>
</dbReference>
<organism evidence="5 6">
    <name type="scientific">Pseudorhizobium flavum</name>
    <dbReference type="NCBI Taxonomy" id="1335061"/>
    <lineage>
        <taxon>Bacteria</taxon>
        <taxon>Pseudomonadati</taxon>
        <taxon>Pseudomonadota</taxon>
        <taxon>Alphaproteobacteria</taxon>
        <taxon>Hyphomicrobiales</taxon>
        <taxon>Rhizobiaceae</taxon>
        <taxon>Rhizobium/Agrobacterium group</taxon>
        <taxon>Pseudorhizobium</taxon>
    </lineage>
</organism>
<dbReference type="CDD" id="cd03442">
    <property type="entry name" value="BFIT_BACH"/>
    <property type="match status" value="1"/>
</dbReference>
<evidence type="ECO:0000256" key="1">
    <source>
        <dbReference type="ARBA" id="ARBA00010458"/>
    </source>
</evidence>
<dbReference type="Proteomes" id="UP000535501">
    <property type="component" value="Unassembled WGS sequence"/>
</dbReference>
<protein>
    <submittedName>
        <fullName evidence="5">Acyl-CoA thioesterase YciA</fullName>
        <ecNumber evidence="5">3.1.2.-</ecNumber>
    </submittedName>
</protein>
<dbReference type="Pfam" id="PF03061">
    <property type="entry name" value="4HBT"/>
    <property type="match status" value="1"/>
</dbReference>
<reference evidence="5 6" key="1">
    <citation type="submission" date="2020-08" db="EMBL/GenBank/DDBJ databases">
        <title>Genomic Encyclopedia of Type Strains, Phase IV (KMG-IV): sequencing the most valuable type-strain genomes for metagenomic binning, comparative biology and taxonomic classification.</title>
        <authorList>
            <person name="Goeker M."/>
        </authorList>
    </citation>
    <scope>NUCLEOTIDE SEQUENCE [LARGE SCALE GENOMIC DNA]</scope>
    <source>
        <strain evidence="5 6">DSM 102134</strain>
    </source>
</reference>
<dbReference type="PANTHER" id="PTHR11049:SF5">
    <property type="entry name" value="ACYL-COA THIOESTER HYDROLASE YCIA"/>
    <property type="match status" value="1"/>
</dbReference>
<name>A0A7W9YW29_9HYPH</name>
<dbReference type="GO" id="GO:0052816">
    <property type="term" value="F:long-chain fatty acyl-CoA hydrolase activity"/>
    <property type="evidence" value="ECO:0007669"/>
    <property type="project" value="TreeGrafter"/>
</dbReference>
<gene>
    <name evidence="5" type="ORF">HNQ75_001409</name>
</gene>
<dbReference type="PROSITE" id="PS51770">
    <property type="entry name" value="HOTDOG_ACOT"/>
    <property type="match status" value="1"/>
</dbReference>
<dbReference type="GO" id="GO:0009062">
    <property type="term" value="P:fatty acid catabolic process"/>
    <property type="evidence" value="ECO:0007669"/>
    <property type="project" value="TreeGrafter"/>
</dbReference>
<feature type="domain" description="HotDog ACOT-type" evidence="4">
    <location>
        <begin position="7"/>
        <end position="119"/>
    </location>
</feature>
<dbReference type="SUPFAM" id="SSF54637">
    <property type="entry name" value="Thioesterase/thiol ester dehydrase-isomerase"/>
    <property type="match status" value="1"/>
</dbReference>